<dbReference type="SUPFAM" id="SSF51556">
    <property type="entry name" value="Metallo-dependent hydrolases"/>
    <property type="match status" value="1"/>
</dbReference>
<gene>
    <name evidence="3" type="ORF">TH19_13350</name>
</gene>
<protein>
    <recommendedName>
        <fullName evidence="5">N-acetylglucosamine-6-phosphate deacetylase</fullName>
    </recommendedName>
</protein>
<dbReference type="SUPFAM" id="SSF51338">
    <property type="entry name" value="Composite domain of metallo-dependent hydrolases"/>
    <property type="match status" value="1"/>
</dbReference>
<dbReference type="OrthoDB" id="9776488at2"/>
<dbReference type="PANTHER" id="PTHR11113:SF14">
    <property type="entry name" value="N-ACETYLGLUCOSAMINE-6-PHOSPHATE DEACETYLASE"/>
    <property type="match status" value="1"/>
</dbReference>
<dbReference type="GO" id="GO:0006046">
    <property type="term" value="P:N-acetylglucosamine catabolic process"/>
    <property type="evidence" value="ECO:0007669"/>
    <property type="project" value="TreeGrafter"/>
</dbReference>
<comment type="similarity">
    <text evidence="1">Belongs to the metallo-dependent hydrolases superfamily. NagA family.</text>
</comment>
<dbReference type="PANTHER" id="PTHR11113">
    <property type="entry name" value="N-ACETYLGLUCOSAMINE-6-PHOSPHATE DEACETYLASE"/>
    <property type="match status" value="1"/>
</dbReference>
<proteinExistence type="inferred from homology"/>
<evidence type="ECO:0008006" key="5">
    <source>
        <dbReference type="Google" id="ProtNLM"/>
    </source>
</evidence>
<dbReference type="InterPro" id="IPR011059">
    <property type="entry name" value="Metal-dep_hydrolase_composite"/>
</dbReference>
<keyword evidence="2" id="KW-0378">Hydrolase</keyword>
<dbReference type="RefSeq" id="WP_114102778.1">
    <property type="nucleotide sequence ID" value="NZ_JPWF01000008.1"/>
</dbReference>
<sequence length="372" mass="40618">MRKIFINADIYTHEQVIPHGYIDTVNGKIETIGRMDQVDLSDHEELIDITNHNLSAGWMDLQVNGIGNTLFENVTNGDGIEEIGTLLRQQGTTSWFGALTSVPSTKFNQIKHVVQTTVGKFGFSGVHVEGPWINPDFKGGHPSERIKASSEAHVEFVRAVSLYCPVIATVAPEIIPYNELQDLLSMSNVTVLAGHTDCSWVKSSPPAIHGCTHLFNGMPPLSSRMPHALGWLIGNRSRMASIIADGRHLQRETIQVLKRACWPDQVFLVSDIMPSDAIVTDGIDCLEDVMLDKTDSLVTKTGTIGGANSSIQAGLKFMVQKVGVPMASAINMVTTVPAALVGREQRLLMAGHGTDLVSFDNQFNVKETHQLN</sequence>
<evidence type="ECO:0000256" key="2">
    <source>
        <dbReference type="ARBA" id="ARBA00022801"/>
    </source>
</evidence>
<evidence type="ECO:0000313" key="4">
    <source>
        <dbReference type="Proteomes" id="UP000253226"/>
    </source>
</evidence>
<dbReference type="InterPro" id="IPR032466">
    <property type="entry name" value="Metal_Hydrolase"/>
</dbReference>
<comment type="caution">
    <text evidence="3">The sequence shown here is derived from an EMBL/GenBank/DDBJ whole genome shotgun (WGS) entry which is preliminary data.</text>
</comment>
<dbReference type="GO" id="GO:0008448">
    <property type="term" value="F:N-acetylglucosamine-6-phosphate deacetylase activity"/>
    <property type="evidence" value="ECO:0007669"/>
    <property type="project" value="TreeGrafter"/>
</dbReference>
<dbReference type="Gene3D" id="3.20.20.140">
    <property type="entry name" value="Metal-dependent hydrolases"/>
    <property type="match status" value="1"/>
</dbReference>
<dbReference type="Proteomes" id="UP000253226">
    <property type="component" value="Unassembled WGS sequence"/>
</dbReference>
<reference evidence="3 4" key="1">
    <citation type="submission" date="2014-07" db="EMBL/GenBank/DDBJ databases">
        <title>Draft genome sequence of Thalassospira profundimaris 35.</title>
        <authorList>
            <person name="Lai Q."/>
            <person name="Shao Z."/>
        </authorList>
    </citation>
    <scope>NUCLEOTIDE SEQUENCE [LARGE SCALE GENOMIC DNA]</scope>
    <source>
        <strain evidence="3 4">35</strain>
    </source>
</reference>
<accession>A0A367W490</accession>
<organism evidence="3 4">
    <name type="scientific">Thalassospira profundimaris</name>
    <dbReference type="NCBI Taxonomy" id="502049"/>
    <lineage>
        <taxon>Bacteria</taxon>
        <taxon>Pseudomonadati</taxon>
        <taxon>Pseudomonadota</taxon>
        <taxon>Alphaproteobacteria</taxon>
        <taxon>Rhodospirillales</taxon>
        <taxon>Thalassospiraceae</taxon>
        <taxon>Thalassospira</taxon>
    </lineage>
</organism>
<evidence type="ECO:0000256" key="1">
    <source>
        <dbReference type="ARBA" id="ARBA00010716"/>
    </source>
</evidence>
<dbReference type="EMBL" id="JPWF01000008">
    <property type="protein sequence ID" value="RCK36254.1"/>
    <property type="molecule type" value="Genomic_DNA"/>
</dbReference>
<dbReference type="AlphaFoldDB" id="A0A367W490"/>
<name>A0A367W490_9PROT</name>
<evidence type="ECO:0000313" key="3">
    <source>
        <dbReference type="EMBL" id="RCK36254.1"/>
    </source>
</evidence>
<dbReference type="Gene3D" id="2.30.40.10">
    <property type="entry name" value="Urease, subunit C, domain 1"/>
    <property type="match status" value="1"/>
</dbReference>